<evidence type="ECO:0000256" key="1">
    <source>
        <dbReference type="SAM" id="SignalP"/>
    </source>
</evidence>
<proteinExistence type="predicted"/>
<name>A0ABN4JGA7_9BURK</name>
<keyword evidence="1" id="KW-0732">Signal</keyword>
<dbReference type="Proteomes" id="UP000060277">
    <property type="component" value="Chromosome"/>
</dbReference>
<keyword evidence="3" id="KW-1185">Reference proteome</keyword>
<feature type="signal peptide" evidence="1">
    <location>
        <begin position="1"/>
        <end position="24"/>
    </location>
</feature>
<evidence type="ECO:0000313" key="2">
    <source>
        <dbReference type="EMBL" id="ALS59080.1"/>
    </source>
</evidence>
<evidence type="ECO:0000313" key="3">
    <source>
        <dbReference type="Proteomes" id="UP000060277"/>
    </source>
</evidence>
<accession>A0ABN4JGA7</accession>
<feature type="chain" id="PRO_5045784280" evidence="1">
    <location>
        <begin position="25"/>
        <end position="217"/>
    </location>
</feature>
<sequence length="217" mass="23320">MNRYSAITAVSAVAIAFVPSLGWAADPSCTSEAALLNKSLTVQQLQPLFAPQKTLVATTKVSELDIQPEQLNELETSLTTYQVINGVTLEAVVGKAKADGTEFLTLYTFKQYRTDDAKKKNGISIEMKIHYFSKSGSLSLSNLFGFLSTSANASKFDGSISLSVHGIANAKMAALLPMPSQLDESAAAMYFSYMGTLKSLITDKDTKIIPVELSPCT</sequence>
<protein>
    <submittedName>
        <fullName evidence="2">Uncharacterized protein</fullName>
    </submittedName>
</protein>
<gene>
    <name evidence="2" type="ORF">AT302_04210</name>
</gene>
<dbReference type="RefSeq" id="WP_058376022.1">
    <property type="nucleotide sequence ID" value="NZ_CP013480.3"/>
</dbReference>
<reference evidence="3" key="1">
    <citation type="submission" date="2015-12" db="EMBL/GenBank/DDBJ databases">
        <title>Complete genome sequence of Pandoraea norimbergensis DSM 11628.</title>
        <authorList>
            <person name="Ee R."/>
            <person name="Lim Y.-L."/>
            <person name="Yong D."/>
            <person name="Yin W.-F."/>
            <person name="Chan K.-G."/>
        </authorList>
    </citation>
    <scope>NUCLEOTIDE SEQUENCE [LARGE SCALE GENOMIC DNA]</scope>
    <source>
        <strain evidence="3">DSM 11628</strain>
    </source>
</reference>
<dbReference type="EMBL" id="CP013480">
    <property type="protein sequence ID" value="ALS59080.1"/>
    <property type="molecule type" value="Genomic_DNA"/>
</dbReference>
<organism evidence="2 3">
    <name type="scientific">Pandoraea norimbergensis</name>
    <dbReference type="NCBI Taxonomy" id="93219"/>
    <lineage>
        <taxon>Bacteria</taxon>
        <taxon>Pseudomonadati</taxon>
        <taxon>Pseudomonadota</taxon>
        <taxon>Betaproteobacteria</taxon>
        <taxon>Burkholderiales</taxon>
        <taxon>Burkholderiaceae</taxon>
        <taxon>Pandoraea</taxon>
    </lineage>
</organism>